<protein>
    <submittedName>
        <fullName evidence="1">Uncharacterized protein</fullName>
    </submittedName>
</protein>
<dbReference type="EMBL" id="CAUOFW020004547">
    <property type="protein sequence ID" value="CAK9166201.1"/>
    <property type="molecule type" value="Genomic_DNA"/>
</dbReference>
<dbReference type="PANTHER" id="PTHR12363:SF44">
    <property type="entry name" value="ARM REPEAT SUPERFAMILY PROTEIN"/>
    <property type="match status" value="1"/>
</dbReference>
<gene>
    <name evidence="1" type="ORF">ILEXP_LOCUS35405</name>
</gene>
<dbReference type="InterPro" id="IPR011989">
    <property type="entry name" value="ARM-like"/>
</dbReference>
<dbReference type="Gene3D" id="1.25.10.10">
    <property type="entry name" value="Leucine-rich Repeat Variant"/>
    <property type="match status" value="1"/>
</dbReference>
<proteinExistence type="predicted"/>
<evidence type="ECO:0000313" key="2">
    <source>
        <dbReference type="Proteomes" id="UP001642360"/>
    </source>
</evidence>
<comment type="caution">
    <text evidence="1">The sequence shown here is derived from an EMBL/GenBank/DDBJ whole genome shotgun (WGS) entry which is preliminary data.</text>
</comment>
<sequence length="254" mass="28448">MDSYRHCLAQVDDSTLNDKEWTLDLPDSLMQFRMNLVELLVYICQLLGSAMFVQKVFFGGWVSSNTQIPWKEVEAKMFALNAVAEVFLKGSETFDFSIVMHLVTILSSRTSDELKGFMCIVYRSVADVVGSYSKWICAFQTNARPLLLFLASGISESLCSNACATSLRKFCEDSTAVMSEPSNLEVLIWIGEELEKRHLPLEDEEEVVSAITLILDSVPSKELKGNLLARLLSPSYEAIGELVSCSVFSWCMTM</sequence>
<evidence type="ECO:0000313" key="1">
    <source>
        <dbReference type="EMBL" id="CAK9166201.1"/>
    </source>
</evidence>
<dbReference type="AlphaFoldDB" id="A0ABC8TE73"/>
<dbReference type="InterPro" id="IPR051345">
    <property type="entry name" value="Importin_beta-like_NTR"/>
</dbReference>
<dbReference type="InterPro" id="IPR016024">
    <property type="entry name" value="ARM-type_fold"/>
</dbReference>
<dbReference type="PANTHER" id="PTHR12363">
    <property type="entry name" value="TRANSPORTIN 3 AND IMPORTIN 13"/>
    <property type="match status" value="1"/>
</dbReference>
<dbReference type="SUPFAM" id="SSF48371">
    <property type="entry name" value="ARM repeat"/>
    <property type="match status" value="1"/>
</dbReference>
<accession>A0ABC8TE73</accession>
<keyword evidence="2" id="KW-1185">Reference proteome</keyword>
<reference evidence="1 2" key="1">
    <citation type="submission" date="2024-02" db="EMBL/GenBank/DDBJ databases">
        <authorList>
            <person name="Vignale AGUSTIN F."/>
            <person name="Sosa J E."/>
            <person name="Modenutti C."/>
        </authorList>
    </citation>
    <scope>NUCLEOTIDE SEQUENCE [LARGE SCALE GENOMIC DNA]</scope>
</reference>
<organism evidence="1 2">
    <name type="scientific">Ilex paraguariensis</name>
    <name type="common">yerba mate</name>
    <dbReference type="NCBI Taxonomy" id="185542"/>
    <lineage>
        <taxon>Eukaryota</taxon>
        <taxon>Viridiplantae</taxon>
        <taxon>Streptophyta</taxon>
        <taxon>Embryophyta</taxon>
        <taxon>Tracheophyta</taxon>
        <taxon>Spermatophyta</taxon>
        <taxon>Magnoliopsida</taxon>
        <taxon>eudicotyledons</taxon>
        <taxon>Gunneridae</taxon>
        <taxon>Pentapetalae</taxon>
        <taxon>asterids</taxon>
        <taxon>campanulids</taxon>
        <taxon>Aquifoliales</taxon>
        <taxon>Aquifoliaceae</taxon>
        <taxon>Ilex</taxon>
    </lineage>
</organism>
<name>A0ABC8TE73_9AQUA</name>
<dbReference type="Proteomes" id="UP001642360">
    <property type="component" value="Unassembled WGS sequence"/>
</dbReference>